<keyword evidence="7 9" id="KW-0811">Translocation</keyword>
<dbReference type="Gene3D" id="1.20.5.1030">
    <property type="entry name" value="Preprotein translocase secy subunit"/>
    <property type="match status" value="1"/>
</dbReference>
<keyword evidence="2 9" id="KW-0813">Transport</keyword>
<keyword evidence="3 9" id="KW-1003">Cell membrane</keyword>
<evidence type="ECO:0000256" key="1">
    <source>
        <dbReference type="ARBA" id="ARBA00004370"/>
    </source>
</evidence>
<dbReference type="PROSITE" id="PS01067">
    <property type="entry name" value="SECE_SEC61G"/>
    <property type="match status" value="1"/>
</dbReference>
<evidence type="ECO:0000256" key="7">
    <source>
        <dbReference type="ARBA" id="ARBA00023010"/>
    </source>
</evidence>
<evidence type="ECO:0000256" key="2">
    <source>
        <dbReference type="ARBA" id="ARBA00022448"/>
    </source>
</evidence>
<keyword evidence="11" id="KW-1185">Reference proteome</keyword>
<proteinExistence type="inferred from homology"/>
<dbReference type="Pfam" id="PF00584">
    <property type="entry name" value="SecE"/>
    <property type="match status" value="1"/>
</dbReference>
<dbReference type="PANTHER" id="PTHR33910:SF1">
    <property type="entry name" value="PROTEIN TRANSLOCASE SUBUNIT SECE"/>
    <property type="match status" value="1"/>
</dbReference>
<comment type="subunit">
    <text evidence="9">Component of the Sec protein translocase complex. Heterotrimer consisting of SecY, SecE and SecG subunits. The heterotrimers can form oligomers, although 1 heterotrimer is thought to be able to translocate proteins. Interacts with the ribosome. Interacts with SecDF, and other proteins may be involved. Interacts with SecA.</text>
</comment>
<comment type="function">
    <text evidence="9">Essential subunit of the Sec protein translocation channel SecYEG. Clamps together the 2 halves of SecY. May contact the channel plug during translocation.</text>
</comment>
<keyword evidence="6 9" id="KW-1133">Transmembrane helix</keyword>
<dbReference type="GO" id="GO:0065002">
    <property type="term" value="P:intracellular protein transmembrane transport"/>
    <property type="evidence" value="ECO:0007669"/>
    <property type="project" value="UniProtKB-UniRule"/>
</dbReference>
<dbReference type="GO" id="GO:0006605">
    <property type="term" value="P:protein targeting"/>
    <property type="evidence" value="ECO:0007669"/>
    <property type="project" value="UniProtKB-UniRule"/>
</dbReference>
<evidence type="ECO:0000313" key="10">
    <source>
        <dbReference type="EMBL" id="NGP77348.1"/>
    </source>
</evidence>
<dbReference type="GO" id="GO:0005886">
    <property type="term" value="C:plasma membrane"/>
    <property type="evidence" value="ECO:0007669"/>
    <property type="project" value="UniProtKB-SubCell"/>
</dbReference>
<dbReference type="Proteomes" id="UP000473278">
    <property type="component" value="Unassembled WGS sequence"/>
</dbReference>
<dbReference type="InterPro" id="IPR005807">
    <property type="entry name" value="SecE_bac"/>
</dbReference>
<dbReference type="GO" id="GO:0008320">
    <property type="term" value="F:protein transmembrane transporter activity"/>
    <property type="evidence" value="ECO:0007669"/>
    <property type="project" value="UniProtKB-UniRule"/>
</dbReference>
<comment type="similarity">
    <text evidence="9">Belongs to the SecE/SEC61-gamma family.</text>
</comment>
<dbReference type="InterPro" id="IPR001901">
    <property type="entry name" value="Translocase_SecE/Sec61-g"/>
</dbReference>
<evidence type="ECO:0000256" key="6">
    <source>
        <dbReference type="ARBA" id="ARBA00022989"/>
    </source>
</evidence>
<dbReference type="PRINTS" id="PR01650">
    <property type="entry name" value="SECETRNLCASE"/>
</dbReference>
<dbReference type="AlphaFoldDB" id="A0A6M1SYI2"/>
<accession>A0A6M1SYI2</accession>
<name>A0A6M1SYI2_9BACT</name>
<evidence type="ECO:0000256" key="3">
    <source>
        <dbReference type="ARBA" id="ARBA00022475"/>
    </source>
</evidence>
<keyword evidence="8 9" id="KW-0472">Membrane</keyword>
<dbReference type="PANTHER" id="PTHR33910">
    <property type="entry name" value="PROTEIN TRANSLOCASE SUBUNIT SECE"/>
    <property type="match status" value="1"/>
</dbReference>
<sequence>MDKIKEFLLDVRKEMRKVSWPSQQELIDYTLVVVVFTIILSAFIFGIDQVYSTILEAVYSI</sequence>
<evidence type="ECO:0000256" key="4">
    <source>
        <dbReference type="ARBA" id="ARBA00022692"/>
    </source>
</evidence>
<feature type="transmembrane region" description="Helical" evidence="9">
    <location>
        <begin position="26"/>
        <end position="47"/>
    </location>
</feature>
<organism evidence="10 11">
    <name type="scientific">Halalkalibaculum roseum</name>
    <dbReference type="NCBI Taxonomy" id="2709311"/>
    <lineage>
        <taxon>Bacteria</taxon>
        <taxon>Pseudomonadati</taxon>
        <taxon>Balneolota</taxon>
        <taxon>Balneolia</taxon>
        <taxon>Balneolales</taxon>
        <taxon>Balneolaceae</taxon>
        <taxon>Halalkalibaculum</taxon>
    </lineage>
</organism>
<keyword evidence="4 9" id="KW-0812">Transmembrane</keyword>
<comment type="caution">
    <text evidence="10">The sequence shown here is derived from an EMBL/GenBank/DDBJ whole genome shotgun (WGS) entry which is preliminary data.</text>
</comment>
<dbReference type="InterPro" id="IPR038379">
    <property type="entry name" value="SecE_sf"/>
</dbReference>
<evidence type="ECO:0000256" key="9">
    <source>
        <dbReference type="HAMAP-Rule" id="MF_00422"/>
    </source>
</evidence>
<comment type="subcellular location">
    <subcellularLocation>
        <location evidence="9">Cell membrane</location>
        <topology evidence="9">Single-pass membrane protein</topology>
    </subcellularLocation>
    <subcellularLocation>
        <location evidence="1">Membrane</location>
    </subcellularLocation>
</comment>
<keyword evidence="5 9" id="KW-0653">Protein transport</keyword>
<dbReference type="NCBIfam" id="TIGR00964">
    <property type="entry name" value="secE_bact"/>
    <property type="match status" value="1"/>
</dbReference>
<dbReference type="GO" id="GO:0009306">
    <property type="term" value="P:protein secretion"/>
    <property type="evidence" value="ECO:0007669"/>
    <property type="project" value="UniProtKB-UniRule"/>
</dbReference>
<gene>
    <name evidence="9 10" type="primary">secE</name>
    <name evidence="10" type="ORF">G3570_11930</name>
</gene>
<evidence type="ECO:0000313" key="11">
    <source>
        <dbReference type="Proteomes" id="UP000473278"/>
    </source>
</evidence>
<dbReference type="RefSeq" id="WP_165142576.1">
    <property type="nucleotide sequence ID" value="NZ_JAALLT010000003.1"/>
</dbReference>
<protein>
    <recommendedName>
        <fullName evidence="9">Protein translocase subunit SecE</fullName>
    </recommendedName>
</protein>
<evidence type="ECO:0000256" key="8">
    <source>
        <dbReference type="ARBA" id="ARBA00023136"/>
    </source>
</evidence>
<reference evidence="10 11" key="1">
    <citation type="submission" date="2020-02" db="EMBL/GenBank/DDBJ databases">
        <title>Balneolaceae bacterium YR4-1, complete genome.</title>
        <authorList>
            <person name="Li Y."/>
            <person name="Wu S."/>
        </authorList>
    </citation>
    <scope>NUCLEOTIDE SEQUENCE [LARGE SCALE GENOMIC DNA]</scope>
    <source>
        <strain evidence="10 11">YR4-1</strain>
    </source>
</reference>
<evidence type="ECO:0000256" key="5">
    <source>
        <dbReference type="ARBA" id="ARBA00022927"/>
    </source>
</evidence>
<dbReference type="GO" id="GO:0043952">
    <property type="term" value="P:protein transport by the Sec complex"/>
    <property type="evidence" value="ECO:0007669"/>
    <property type="project" value="UniProtKB-UniRule"/>
</dbReference>
<dbReference type="EMBL" id="JAALLT010000003">
    <property type="protein sequence ID" value="NGP77348.1"/>
    <property type="molecule type" value="Genomic_DNA"/>
</dbReference>
<dbReference type="HAMAP" id="MF_00422">
    <property type="entry name" value="SecE"/>
    <property type="match status" value="1"/>
</dbReference>